<keyword evidence="2" id="KW-1185">Reference proteome</keyword>
<proteinExistence type="predicted"/>
<evidence type="ECO:0000313" key="2">
    <source>
        <dbReference type="Proteomes" id="UP000830115"/>
    </source>
</evidence>
<dbReference type="RefSeq" id="WP_248862202.1">
    <property type="nucleotide sequence ID" value="NZ_CP086322.1"/>
</dbReference>
<reference evidence="1" key="1">
    <citation type="submission" date="2021-10" db="EMBL/GenBank/DDBJ databases">
        <title>Streptomyces nigrumlapis sp.nov.,an antimicrobial producing actinobacterium isolated from Black Gobi rocks.</title>
        <authorList>
            <person name="Wen Y."/>
            <person name="Zhang W."/>
            <person name="Liu X.G."/>
        </authorList>
    </citation>
    <scope>NUCLEOTIDE SEQUENCE</scope>
    <source>
        <strain evidence="1">ST13-2-2</strain>
    </source>
</reference>
<dbReference type="EMBL" id="CP086322">
    <property type="protein sequence ID" value="UQA91373.1"/>
    <property type="molecule type" value="Genomic_DNA"/>
</dbReference>
<organism evidence="1 2">
    <name type="scientific">Streptomyces halobius</name>
    <dbReference type="NCBI Taxonomy" id="2879846"/>
    <lineage>
        <taxon>Bacteria</taxon>
        <taxon>Bacillati</taxon>
        <taxon>Actinomycetota</taxon>
        <taxon>Actinomycetes</taxon>
        <taxon>Kitasatosporales</taxon>
        <taxon>Streptomycetaceae</taxon>
        <taxon>Streptomyces</taxon>
    </lineage>
</organism>
<accession>A0ABY4M118</accession>
<protein>
    <submittedName>
        <fullName evidence="1">Uncharacterized protein</fullName>
    </submittedName>
</protein>
<gene>
    <name evidence="1" type="ORF">K9S39_05305</name>
</gene>
<evidence type="ECO:0000313" key="1">
    <source>
        <dbReference type="EMBL" id="UQA91373.1"/>
    </source>
</evidence>
<name>A0ABY4M118_9ACTN</name>
<sequence length="172" mass="18518">MRILTTSADLAALMNTHAPATPEDAAETPLDWTGGLWFGGDTYEVDAVATTADTLVLTNGAAVRFSPAGQYCGGEDAGCGHVRNGAVASMAAHWIPADFEKWDDDTDCTECNEATCGVIRDYRSVTVWDGDGFSQRDVYDTVEDAKKAYAEEVQEVTEMSAETGRHVHTDED</sequence>
<dbReference type="Proteomes" id="UP000830115">
    <property type="component" value="Chromosome"/>
</dbReference>